<feature type="chain" id="PRO_5047393086" evidence="1">
    <location>
        <begin position="21"/>
        <end position="109"/>
    </location>
</feature>
<organism evidence="2 3">
    <name type="scientific">Azonexus hydrophilus</name>
    <dbReference type="NCBI Taxonomy" id="418702"/>
    <lineage>
        <taxon>Bacteria</taxon>
        <taxon>Pseudomonadati</taxon>
        <taxon>Pseudomonadota</taxon>
        <taxon>Betaproteobacteria</taxon>
        <taxon>Rhodocyclales</taxon>
        <taxon>Azonexaceae</taxon>
        <taxon>Azonexus</taxon>
    </lineage>
</organism>
<reference evidence="2 3" key="1">
    <citation type="submission" date="2024-04" db="EMBL/GenBank/DDBJ databases">
        <title>Dissimilatory iodate-reducing microorganisms contribute to the enrichment of iodine in groundwater.</title>
        <authorList>
            <person name="Jiang Z."/>
        </authorList>
    </citation>
    <scope>NUCLEOTIDE SEQUENCE [LARGE SCALE GENOMIC DNA]</scope>
    <source>
        <strain evidence="2 3">NCP973</strain>
    </source>
</reference>
<gene>
    <name evidence="2" type="ORF">AADV58_08385</name>
</gene>
<evidence type="ECO:0000256" key="1">
    <source>
        <dbReference type="SAM" id="SignalP"/>
    </source>
</evidence>
<dbReference type="EMBL" id="CP151406">
    <property type="protein sequence ID" value="WZJ19988.1"/>
    <property type="molecule type" value="Genomic_DNA"/>
</dbReference>
<evidence type="ECO:0000313" key="3">
    <source>
        <dbReference type="Proteomes" id="UP001479520"/>
    </source>
</evidence>
<accession>A0ABZ2XBI4</accession>
<protein>
    <submittedName>
        <fullName evidence="2">Uncharacterized protein</fullName>
    </submittedName>
</protein>
<proteinExistence type="predicted"/>
<dbReference type="RefSeq" id="WP_341742887.1">
    <property type="nucleotide sequence ID" value="NZ_CP151406.1"/>
</dbReference>
<name>A0ABZ2XBI4_9RHOO</name>
<keyword evidence="3" id="KW-1185">Reference proteome</keyword>
<dbReference type="Proteomes" id="UP001479520">
    <property type="component" value="Chromosome"/>
</dbReference>
<sequence length="109" mass="11327">MKKIFAAITLSAAAIATAQASPLDTPEAAVLAAVLTFHNHGADLSHICTNATRGATELAVIGTHRDGQPATIIITRVGENFDISPILGAVDFPAAECRDPQNKIIEPAQ</sequence>
<evidence type="ECO:0000313" key="2">
    <source>
        <dbReference type="EMBL" id="WZJ19988.1"/>
    </source>
</evidence>
<keyword evidence="1" id="KW-0732">Signal</keyword>
<feature type="signal peptide" evidence="1">
    <location>
        <begin position="1"/>
        <end position="20"/>
    </location>
</feature>